<evidence type="ECO:0000256" key="1">
    <source>
        <dbReference type="ARBA" id="ARBA00000707"/>
    </source>
</evidence>
<evidence type="ECO:0000256" key="3">
    <source>
        <dbReference type="ARBA" id="ARBA00022670"/>
    </source>
</evidence>
<keyword evidence="11" id="KW-1185">Reference proteome</keyword>
<keyword evidence="5 7" id="KW-0378">Hydrolase</keyword>
<dbReference type="InterPro" id="IPR050185">
    <property type="entry name" value="Ub_carboxyl-term_hydrolase"/>
</dbReference>
<evidence type="ECO:0000313" key="10">
    <source>
        <dbReference type="EMBL" id="CAD8066031.1"/>
    </source>
</evidence>
<dbReference type="GO" id="GO:0016579">
    <property type="term" value="P:protein deubiquitination"/>
    <property type="evidence" value="ECO:0007669"/>
    <property type="project" value="InterPro"/>
</dbReference>
<evidence type="ECO:0000256" key="4">
    <source>
        <dbReference type="ARBA" id="ARBA00022786"/>
    </source>
</evidence>
<evidence type="ECO:0000256" key="8">
    <source>
        <dbReference type="SAM" id="MobiDB-lite"/>
    </source>
</evidence>
<dbReference type="InterPro" id="IPR018200">
    <property type="entry name" value="USP_CS"/>
</dbReference>
<name>A0A8S1LHL7_9CILI</name>
<comment type="similarity">
    <text evidence="2 7">Belongs to the peptidase C19 family.</text>
</comment>
<dbReference type="EMBL" id="CAJJDN010000021">
    <property type="protein sequence ID" value="CAD8066031.1"/>
    <property type="molecule type" value="Genomic_DNA"/>
</dbReference>
<evidence type="ECO:0000256" key="5">
    <source>
        <dbReference type="ARBA" id="ARBA00022801"/>
    </source>
</evidence>
<dbReference type="InterPro" id="IPR028889">
    <property type="entry name" value="USP"/>
</dbReference>
<dbReference type="CDD" id="cd02674">
    <property type="entry name" value="Peptidase_C19R"/>
    <property type="match status" value="1"/>
</dbReference>
<accession>A0A8S1LHL7</accession>
<dbReference type="GO" id="GO:0004843">
    <property type="term" value="F:cysteine-type deubiquitinase activity"/>
    <property type="evidence" value="ECO:0007669"/>
    <property type="project" value="UniProtKB-UniRule"/>
</dbReference>
<reference evidence="10" key="1">
    <citation type="submission" date="2021-01" db="EMBL/GenBank/DDBJ databases">
        <authorList>
            <consortium name="Genoscope - CEA"/>
            <person name="William W."/>
        </authorList>
    </citation>
    <scope>NUCLEOTIDE SEQUENCE</scope>
</reference>
<evidence type="ECO:0000259" key="9">
    <source>
        <dbReference type="PROSITE" id="PS50235"/>
    </source>
</evidence>
<comment type="caution">
    <text evidence="10">The sequence shown here is derived from an EMBL/GenBank/DDBJ whole genome shotgun (WGS) entry which is preliminary data.</text>
</comment>
<dbReference type="PROSITE" id="PS50235">
    <property type="entry name" value="USP_3"/>
    <property type="match status" value="1"/>
</dbReference>
<dbReference type="PANTHER" id="PTHR21646:SF24">
    <property type="entry name" value="UBIQUITIN CARBOXYL-TERMINAL HYDROLASE"/>
    <property type="match status" value="1"/>
</dbReference>
<keyword evidence="3 7" id="KW-0645">Protease</keyword>
<evidence type="ECO:0000256" key="6">
    <source>
        <dbReference type="ARBA" id="ARBA00022807"/>
    </source>
</evidence>
<feature type="domain" description="USP" evidence="9">
    <location>
        <begin position="85"/>
        <end position="430"/>
    </location>
</feature>
<dbReference type="InterPro" id="IPR001394">
    <property type="entry name" value="Peptidase_C19_UCH"/>
</dbReference>
<dbReference type="Proteomes" id="UP000692954">
    <property type="component" value="Unassembled WGS sequence"/>
</dbReference>
<organism evidence="10 11">
    <name type="scientific">Paramecium sonneborni</name>
    <dbReference type="NCBI Taxonomy" id="65129"/>
    <lineage>
        <taxon>Eukaryota</taxon>
        <taxon>Sar</taxon>
        <taxon>Alveolata</taxon>
        <taxon>Ciliophora</taxon>
        <taxon>Intramacronucleata</taxon>
        <taxon>Oligohymenophorea</taxon>
        <taxon>Peniculida</taxon>
        <taxon>Parameciidae</taxon>
        <taxon>Paramecium</taxon>
    </lineage>
</organism>
<dbReference type="OrthoDB" id="292964at2759"/>
<dbReference type="PROSITE" id="PS00972">
    <property type="entry name" value="USP_1"/>
    <property type="match status" value="1"/>
</dbReference>
<gene>
    <name evidence="10" type="ORF">PSON_ATCC_30995.1.T0210094</name>
</gene>
<evidence type="ECO:0000256" key="2">
    <source>
        <dbReference type="ARBA" id="ARBA00009085"/>
    </source>
</evidence>
<dbReference type="GO" id="GO:0006508">
    <property type="term" value="P:proteolysis"/>
    <property type="evidence" value="ECO:0007669"/>
    <property type="project" value="UniProtKB-KW"/>
</dbReference>
<dbReference type="Pfam" id="PF00443">
    <property type="entry name" value="UCH"/>
    <property type="match status" value="1"/>
</dbReference>
<dbReference type="PROSITE" id="PS00973">
    <property type="entry name" value="USP_2"/>
    <property type="match status" value="1"/>
</dbReference>
<keyword evidence="4 7" id="KW-0833">Ubl conjugation pathway</keyword>
<evidence type="ECO:0000313" key="11">
    <source>
        <dbReference type="Proteomes" id="UP000692954"/>
    </source>
</evidence>
<comment type="catalytic activity">
    <reaction evidence="1 7">
        <text>Thiol-dependent hydrolysis of ester, thioester, amide, peptide and isopeptide bonds formed by the C-terminal Gly of ubiquitin (a 76-residue protein attached to proteins as an intracellular targeting signal).</text>
        <dbReference type="EC" id="3.4.19.12"/>
    </reaction>
</comment>
<dbReference type="EC" id="3.4.19.12" evidence="7"/>
<sequence>MASQKKQKKQIKNQLSRKKSIRTNIRKTKSDQLVQYVKKFQNQFKLNQLDQDNKEIIPSYQSIPTSYQLKGKKKFQKKEAVKGLVGLKNLGNKCYMNASIQLLSNLQPLSDYFIEDFQLTEINRKNPISTQGLATVAFANLIKSIWQMDIQKLTVKGTPIIIPEEFNKIIGYCNKSFSDNSQQDAQEFLMYLLDMIHEDLNRVTFPIKSVQLREYLGDCNQRELERQAAETWGDYLQRSKSIIVDLMQGQFKNSLKCLSCDKYTYKFEPLMYLSVPIPEQEECQLIECIKEYVKEEQLTNGNQWFCENCNKLVDAIKKIDLWKLPTILIIHLKRFKFVENGIKKIEQAINFPLESLNLSQCLPKLQKEKPIYELLGVVCHTGTSDRGHYYTYARSKENFNWYLFNDRQVKQINVTEIPQEDAYLLMYGKSTIPLIKRQTISFPENWPHVIK</sequence>
<feature type="region of interest" description="Disordered" evidence="8">
    <location>
        <begin position="1"/>
        <end position="23"/>
    </location>
</feature>
<dbReference type="PANTHER" id="PTHR21646">
    <property type="entry name" value="UBIQUITIN CARBOXYL-TERMINAL HYDROLASE"/>
    <property type="match status" value="1"/>
</dbReference>
<evidence type="ECO:0000256" key="7">
    <source>
        <dbReference type="RuleBase" id="RU366025"/>
    </source>
</evidence>
<protein>
    <recommendedName>
        <fullName evidence="7">Ubiquitin carboxyl-terminal hydrolase</fullName>
        <ecNumber evidence="7">3.4.19.12</ecNumber>
    </recommendedName>
</protein>
<dbReference type="AlphaFoldDB" id="A0A8S1LHL7"/>
<keyword evidence="6 7" id="KW-0788">Thiol protease</keyword>
<proteinExistence type="inferred from homology"/>